<dbReference type="Gene3D" id="2.120.10.30">
    <property type="entry name" value="TolB, C-terminal domain"/>
    <property type="match status" value="1"/>
</dbReference>
<dbReference type="PANTHER" id="PTHR10907">
    <property type="entry name" value="REGUCALCIN"/>
    <property type="match status" value="1"/>
</dbReference>
<organism evidence="16 17">
    <name type="scientific">Clavelina lepadiformis</name>
    <name type="common">Light-bulb sea squirt</name>
    <name type="synonym">Ascidia lepadiformis</name>
    <dbReference type="NCBI Taxonomy" id="159417"/>
    <lineage>
        <taxon>Eukaryota</taxon>
        <taxon>Metazoa</taxon>
        <taxon>Chordata</taxon>
        <taxon>Tunicata</taxon>
        <taxon>Ascidiacea</taxon>
        <taxon>Aplousobranchia</taxon>
        <taxon>Clavelinidae</taxon>
        <taxon>Clavelina</taxon>
    </lineage>
</organism>
<comment type="cofactor">
    <cofactor evidence="3">
        <name>Mn(2+)</name>
        <dbReference type="ChEBI" id="CHEBI:29035"/>
    </cofactor>
</comment>
<evidence type="ECO:0000256" key="2">
    <source>
        <dbReference type="ARBA" id="ARBA00001913"/>
    </source>
</evidence>
<evidence type="ECO:0000256" key="1">
    <source>
        <dbReference type="ARBA" id="ARBA00001589"/>
    </source>
</evidence>
<accession>A0ABP0GZT9</accession>
<keyword evidence="12" id="KW-0378">Hydrolase</keyword>
<keyword evidence="10" id="KW-0963">Cytoplasm</keyword>
<keyword evidence="13" id="KW-0106">Calcium</keyword>
<evidence type="ECO:0000256" key="6">
    <source>
        <dbReference type="ARBA" id="ARBA00004496"/>
    </source>
</evidence>
<comment type="cofactor">
    <cofactor evidence="5">
        <name>Zn(2+)</name>
        <dbReference type="ChEBI" id="CHEBI:29105"/>
    </cofactor>
</comment>
<dbReference type="PANTHER" id="PTHR10907:SF47">
    <property type="entry name" value="REGUCALCIN"/>
    <property type="match status" value="1"/>
</dbReference>
<sequence length="299" mass="33108">MSPKVQLVHKTECGIGEGPHWDDLTNTLLYVDIPASLVYRWDPVTSQLKSCVVKDRSVGAVVPRKKGGLVVAAGHRFAFLDETTGEMETIQECNKEFPHSRFNDGKCDPAGRFWAGTMGLEQKPAHPRPKEGSLYCLDNDHSVKKTVSPVDISNGLSWSHDKRTMYYCDTLRFTIDAYDYDITTGNISNMREVCHFDRNTDGFPDGHAIDVDGNLWVAMFSTSLILKLDPRTGQKLETIKVSDTALKTTSVCFGGPNLDELYVTSARNSPLMDGEDLSGALFKITELGTKGYPANVYEG</sequence>
<evidence type="ECO:0000313" key="16">
    <source>
        <dbReference type="EMBL" id="CAK8697077.1"/>
    </source>
</evidence>
<evidence type="ECO:0000256" key="14">
    <source>
        <dbReference type="ARBA" id="ARBA00032464"/>
    </source>
</evidence>
<evidence type="ECO:0000256" key="3">
    <source>
        <dbReference type="ARBA" id="ARBA00001936"/>
    </source>
</evidence>
<comment type="subcellular location">
    <subcellularLocation>
        <location evidence="6">Cytoplasm</location>
    </subcellularLocation>
</comment>
<gene>
    <name evidence="16" type="ORF">CVLEPA_LOCUS30357</name>
</gene>
<evidence type="ECO:0000256" key="11">
    <source>
        <dbReference type="ARBA" id="ARBA00022723"/>
    </source>
</evidence>
<evidence type="ECO:0000313" key="17">
    <source>
        <dbReference type="Proteomes" id="UP001642483"/>
    </source>
</evidence>
<evidence type="ECO:0000256" key="5">
    <source>
        <dbReference type="ARBA" id="ARBA00001947"/>
    </source>
</evidence>
<keyword evidence="11" id="KW-0479">Metal-binding</keyword>
<dbReference type="Pfam" id="PF08450">
    <property type="entry name" value="SGL"/>
    <property type="match status" value="1"/>
</dbReference>
<dbReference type="InterPro" id="IPR013658">
    <property type="entry name" value="SGL"/>
</dbReference>
<evidence type="ECO:0000256" key="13">
    <source>
        <dbReference type="ARBA" id="ARBA00022837"/>
    </source>
</evidence>
<reference evidence="16 17" key="1">
    <citation type="submission" date="2024-02" db="EMBL/GenBank/DDBJ databases">
        <authorList>
            <person name="Daric V."/>
            <person name="Darras S."/>
        </authorList>
    </citation>
    <scope>NUCLEOTIDE SEQUENCE [LARGE SCALE GENOMIC DNA]</scope>
</reference>
<dbReference type="EMBL" id="CAWYQH010000163">
    <property type="protein sequence ID" value="CAK8697077.1"/>
    <property type="molecule type" value="Genomic_DNA"/>
</dbReference>
<evidence type="ECO:0000256" key="9">
    <source>
        <dbReference type="ARBA" id="ARBA00016808"/>
    </source>
</evidence>
<evidence type="ECO:0000256" key="10">
    <source>
        <dbReference type="ARBA" id="ARBA00022490"/>
    </source>
</evidence>
<dbReference type="Proteomes" id="UP001642483">
    <property type="component" value="Unassembled WGS sequence"/>
</dbReference>
<dbReference type="InterPro" id="IPR005511">
    <property type="entry name" value="SMP-30"/>
</dbReference>
<evidence type="ECO:0000256" key="8">
    <source>
        <dbReference type="ARBA" id="ARBA00013227"/>
    </source>
</evidence>
<comment type="caution">
    <text evidence="16">The sequence shown here is derived from an EMBL/GenBank/DDBJ whole genome shotgun (WGS) entry which is preliminary data.</text>
</comment>
<comment type="cofactor">
    <cofactor evidence="4">
        <name>Mg(2+)</name>
        <dbReference type="ChEBI" id="CHEBI:18420"/>
    </cofactor>
</comment>
<name>A0ABP0GZT9_CLALP</name>
<dbReference type="SUPFAM" id="SSF63829">
    <property type="entry name" value="Calcium-dependent phosphotriesterase"/>
    <property type="match status" value="1"/>
</dbReference>
<comment type="similarity">
    <text evidence="7">Belongs to the SMP-30/CGR1 family.</text>
</comment>
<evidence type="ECO:0000256" key="4">
    <source>
        <dbReference type="ARBA" id="ARBA00001946"/>
    </source>
</evidence>
<evidence type="ECO:0000256" key="12">
    <source>
        <dbReference type="ARBA" id="ARBA00022801"/>
    </source>
</evidence>
<dbReference type="InterPro" id="IPR008367">
    <property type="entry name" value="Regucalcin"/>
</dbReference>
<comment type="cofactor">
    <cofactor evidence="2">
        <name>Ca(2+)</name>
        <dbReference type="ChEBI" id="CHEBI:29108"/>
    </cofactor>
</comment>
<keyword evidence="17" id="KW-1185">Reference proteome</keyword>
<proteinExistence type="inferred from homology"/>
<feature type="domain" description="SMP-30/Gluconolactonase/LRE-like region" evidence="15">
    <location>
        <begin position="15"/>
        <end position="267"/>
    </location>
</feature>
<dbReference type="InterPro" id="IPR011042">
    <property type="entry name" value="6-blade_b-propeller_TolB-like"/>
</dbReference>
<evidence type="ECO:0000259" key="15">
    <source>
        <dbReference type="Pfam" id="PF08450"/>
    </source>
</evidence>
<evidence type="ECO:0000256" key="7">
    <source>
        <dbReference type="ARBA" id="ARBA00008853"/>
    </source>
</evidence>
<dbReference type="PRINTS" id="PR01790">
    <property type="entry name" value="SMP30FAMILY"/>
</dbReference>
<protein>
    <recommendedName>
        <fullName evidence="9">Regucalcin</fullName>
        <ecNumber evidence="8">3.1.1.17</ecNumber>
    </recommendedName>
    <alternativeName>
        <fullName evidence="14">Gluconolactonase</fullName>
    </alternativeName>
</protein>
<comment type="catalytic activity">
    <reaction evidence="1">
        <text>D-glucono-1,5-lactone + H2O = D-gluconate + H(+)</text>
        <dbReference type="Rhea" id="RHEA:10440"/>
        <dbReference type="ChEBI" id="CHEBI:15377"/>
        <dbReference type="ChEBI" id="CHEBI:15378"/>
        <dbReference type="ChEBI" id="CHEBI:16217"/>
        <dbReference type="ChEBI" id="CHEBI:18391"/>
        <dbReference type="EC" id="3.1.1.17"/>
    </reaction>
</comment>
<dbReference type="EC" id="3.1.1.17" evidence="8"/>
<dbReference type="PRINTS" id="PR01791">
    <property type="entry name" value="REGUCALCIN"/>
</dbReference>